<evidence type="ECO:0000313" key="1">
    <source>
        <dbReference type="EMBL" id="KIY52449.1"/>
    </source>
</evidence>
<keyword evidence="2" id="KW-1185">Reference proteome</keyword>
<dbReference type="AlphaFoldDB" id="A0A0D7AL18"/>
<protein>
    <submittedName>
        <fullName evidence="1">Uncharacterized protein</fullName>
    </submittedName>
</protein>
<dbReference type="Pfam" id="PF10681">
    <property type="entry name" value="Rot1"/>
    <property type="match status" value="1"/>
</dbReference>
<dbReference type="PANTHER" id="PTHR28090:SF2">
    <property type="entry name" value="PROTEIN ROT1"/>
    <property type="match status" value="1"/>
</dbReference>
<evidence type="ECO:0000313" key="2">
    <source>
        <dbReference type="Proteomes" id="UP000054144"/>
    </source>
</evidence>
<gene>
    <name evidence="1" type="ORF">FISHEDRAFT_24639</name>
</gene>
<dbReference type="Proteomes" id="UP000054144">
    <property type="component" value="Unassembled WGS sequence"/>
</dbReference>
<reference evidence="1 2" key="1">
    <citation type="journal article" date="2015" name="Fungal Genet. Biol.">
        <title>Evolution of novel wood decay mechanisms in Agaricales revealed by the genome sequences of Fistulina hepatica and Cylindrobasidium torrendii.</title>
        <authorList>
            <person name="Floudas D."/>
            <person name="Held B.W."/>
            <person name="Riley R."/>
            <person name="Nagy L.G."/>
            <person name="Koehler G."/>
            <person name="Ransdell A.S."/>
            <person name="Younus H."/>
            <person name="Chow J."/>
            <person name="Chiniquy J."/>
            <person name="Lipzen A."/>
            <person name="Tritt A."/>
            <person name="Sun H."/>
            <person name="Haridas S."/>
            <person name="LaButti K."/>
            <person name="Ohm R.A."/>
            <person name="Kues U."/>
            <person name="Blanchette R.A."/>
            <person name="Grigoriev I.V."/>
            <person name="Minto R.E."/>
            <person name="Hibbett D.S."/>
        </authorList>
    </citation>
    <scope>NUCLEOTIDE SEQUENCE [LARGE SCALE GENOMIC DNA]</scope>
    <source>
        <strain evidence="1 2">ATCC 64428</strain>
    </source>
</reference>
<accession>A0A0D7AL18</accession>
<dbReference type="InterPro" id="IPR019623">
    <property type="entry name" value="Rot1"/>
</dbReference>
<organism evidence="1 2">
    <name type="scientific">Fistulina hepatica ATCC 64428</name>
    <dbReference type="NCBI Taxonomy" id="1128425"/>
    <lineage>
        <taxon>Eukaryota</taxon>
        <taxon>Fungi</taxon>
        <taxon>Dikarya</taxon>
        <taxon>Basidiomycota</taxon>
        <taxon>Agaricomycotina</taxon>
        <taxon>Agaricomycetes</taxon>
        <taxon>Agaricomycetidae</taxon>
        <taxon>Agaricales</taxon>
        <taxon>Fistulinaceae</taxon>
        <taxon>Fistulina</taxon>
    </lineage>
</organism>
<feature type="non-terminal residue" evidence="1">
    <location>
        <position position="1"/>
    </location>
</feature>
<dbReference type="GO" id="GO:0005789">
    <property type="term" value="C:endoplasmic reticulum membrane"/>
    <property type="evidence" value="ECO:0007669"/>
    <property type="project" value="TreeGrafter"/>
</dbReference>
<dbReference type="PANTHER" id="PTHR28090">
    <property type="entry name" value="PROTEIN ROT1"/>
    <property type="match status" value="1"/>
</dbReference>
<sequence>ALVLAFLAPAAVAQDVVYGKEHNATTLWGTWSSGSGAVLTGSGFAIPSNETFIYPNNTGISYSFTDDGYYEISRFRFVSNASYPSCITGTMIWVHGKYDFVTNGSIILYPVFSDGYQQVQDRCAADSNFMQDYNYTELIDHWLIGEDATKGYYLQLYTYDGSALAPQYQVSTTPIMLPTYRLRNST</sequence>
<dbReference type="EMBL" id="KN881643">
    <property type="protein sequence ID" value="KIY52449.1"/>
    <property type="molecule type" value="Genomic_DNA"/>
</dbReference>
<dbReference type="GO" id="GO:0006458">
    <property type="term" value="P:'de novo' protein folding"/>
    <property type="evidence" value="ECO:0007669"/>
    <property type="project" value="InterPro"/>
</dbReference>
<dbReference type="OrthoDB" id="5327821at2759"/>
<name>A0A0D7AL18_9AGAR</name>
<proteinExistence type="predicted"/>
<feature type="non-terminal residue" evidence="1">
    <location>
        <position position="186"/>
    </location>
</feature>
<dbReference type="GO" id="GO:0051082">
    <property type="term" value="F:unfolded protein binding"/>
    <property type="evidence" value="ECO:0007669"/>
    <property type="project" value="TreeGrafter"/>
</dbReference>